<dbReference type="NCBIfam" id="TIGR01178">
    <property type="entry name" value="ade"/>
    <property type="match status" value="1"/>
</dbReference>
<dbReference type="Proteomes" id="UP000287756">
    <property type="component" value="Chromosome"/>
</dbReference>
<name>A0A410MAV8_9BACI</name>
<dbReference type="FunFam" id="3.20.20.140:FF:000016">
    <property type="entry name" value="Adenine deaminase"/>
    <property type="match status" value="1"/>
</dbReference>
<evidence type="ECO:0000259" key="10">
    <source>
        <dbReference type="Pfam" id="PF13382"/>
    </source>
</evidence>
<keyword evidence="5 8" id="KW-0464">Manganese</keyword>
<proteinExistence type="inferred from homology"/>
<feature type="domain" description="Amidohydrolase-related" evidence="9">
    <location>
        <begin position="69"/>
        <end position="351"/>
    </location>
</feature>
<dbReference type="OrthoDB" id="9775607at2"/>
<dbReference type="SUPFAM" id="SSF51338">
    <property type="entry name" value="Composite domain of metallo-dependent hydrolases"/>
    <property type="match status" value="1"/>
</dbReference>
<comment type="similarity">
    <text evidence="2 8">Belongs to the metallo-dependent hydrolases superfamily. Adenine deaminase family.</text>
</comment>
<protein>
    <recommendedName>
        <fullName evidence="7 8">Adenine deaminase</fullName>
        <shortName evidence="8">Adenase</shortName>
        <shortName evidence="8">Adenine aminase</shortName>
        <ecNumber evidence="3 8">3.5.4.2</ecNumber>
    </recommendedName>
</protein>
<dbReference type="InterPro" id="IPR006680">
    <property type="entry name" value="Amidohydro-rel"/>
</dbReference>
<dbReference type="PANTHER" id="PTHR11113:SF2">
    <property type="entry name" value="ADENINE DEAMINASE"/>
    <property type="match status" value="1"/>
</dbReference>
<dbReference type="CDD" id="cd01295">
    <property type="entry name" value="AdeC"/>
    <property type="match status" value="1"/>
</dbReference>
<dbReference type="Pfam" id="PF01979">
    <property type="entry name" value="Amidohydro_1"/>
    <property type="match status" value="1"/>
</dbReference>
<dbReference type="GO" id="GO:0006146">
    <property type="term" value="P:adenine catabolic process"/>
    <property type="evidence" value="ECO:0007669"/>
    <property type="project" value="InterPro"/>
</dbReference>
<reference evidence="11 12" key="1">
    <citation type="submission" date="2018-01" db="EMBL/GenBank/DDBJ databases">
        <title>The whole genome sequencing and assembly of Halobacillus litoralis ERB031 strain.</title>
        <authorList>
            <person name="Lee S.-J."/>
            <person name="Park M.-K."/>
            <person name="Kim J.-Y."/>
            <person name="Lee Y.-J."/>
            <person name="Yi H."/>
            <person name="Bahn Y.-S."/>
            <person name="Kim J.F."/>
            <person name="Lee D.-W."/>
        </authorList>
    </citation>
    <scope>NUCLEOTIDE SEQUENCE [LARGE SCALE GENOMIC DNA]</scope>
    <source>
        <strain evidence="11 12">ERB 031</strain>
    </source>
</reference>
<dbReference type="Gene3D" id="3.20.20.140">
    <property type="entry name" value="Metal-dependent hydrolases"/>
    <property type="match status" value="1"/>
</dbReference>
<evidence type="ECO:0000256" key="3">
    <source>
        <dbReference type="ARBA" id="ARBA00012782"/>
    </source>
</evidence>
<feature type="domain" description="Adenine deaminase C-terminal" evidence="10">
    <location>
        <begin position="405"/>
        <end position="572"/>
    </location>
</feature>
<comment type="catalytic activity">
    <reaction evidence="6 8">
        <text>adenine + H2O + H(+) = hypoxanthine + NH4(+)</text>
        <dbReference type="Rhea" id="RHEA:23688"/>
        <dbReference type="ChEBI" id="CHEBI:15377"/>
        <dbReference type="ChEBI" id="CHEBI:15378"/>
        <dbReference type="ChEBI" id="CHEBI:16708"/>
        <dbReference type="ChEBI" id="CHEBI:17368"/>
        <dbReference type="ChEBI" id="CHEBI:28938"/>
        <dbReference type="EC" id="3.5.4.2"/>
    </reaction>
</comment>
<organism evidence="11 12">
    <name type="scientific">Halobacillus litoralis</name>
    <dbReference type="NCBI Taxonomy" id="45668"/>
    <lineage>
        <taxon>Bacteria</taxon>
        <taxon>Bacillati</taxon>
        <taxon>Bacillota</taxon>
        <taxon>Bacilli</taxon>
        <taxon>Bacillales</taxon>
        <taxon>Bacillaceae</taxon>
        <taxon>Halobacillus</taxon>
    </lineage>
</organism>
<evidence type="ECO:0000256" key="4">
    <source>
        <dbReference type="ARBA" id="ARBA00022801"/>
    </source>
</evidence>
<dbReference type="EC" id="3.5.4.2" evidence="3 8"/>
<dbReference type="InterPro" id="IPR026912">
    <property type="entry name" value="Adenine_deam_C"/>
</dbReference>
<evidence type="ECO:0000256" key="5">
    <source>
        <dbReference type="ARBA" id="ARBA00023211"/>
    </source>
</evidence>
<dbReference type="GO" id="GO:0000034">
    <property type="term" value="F:adenine deaminase activity"/>
    <property type="evidence" value="ECO:0007669"/>
    <property type="project" value="UniProtKB-UniRule"/>
</dbReference>
<dbReference type="EMBL" id="CP026118">
    <property type="protein sequence ID" value="QAS51818.1"/>
    <property type="molecule type" value="Genomic_DNA"/>
</dbReference>
<comment type="cofactor">
    <cofactor evidence="1 8">
        <name>Mn(2+)</name>
        <dbReference type="ChEBI" id="CHEBI:29035"/>
    </cofactor>
</comment>
<dbReference type="KEGG" id="hli:HLI_06000"/>
<gene>
    <name evidence="8 11" type="primary">ade</name>
    <name evidence="11" type="ORF">HLI_06000</name>
</gene>
<dbReference type="HAMAP" id="MF_01518">
    <property type="entry name" value="Adenine_deamin"/>
    <property type="match status" value="1"/>
</dbReference>
<evidence type="ECO:0000256" key="6">
    <source>
        <dbReference type="ARBA" id="ARBA00047720"/>
    </source>
</evidence>
<dbReference type="PANTHER" id="PTHR11113">
    <property type="entry name" value="N-ACETYLGLUCOSAMINE-6-PHOSPHATE DEACETYLASE"/>
    <property type="match status" value="1"/>
</dbReference>
<dbReference type="Pfam" id="PF13382">
    <property type="entry name" value="Adenine_deam_C"/>
    <property type="match status" value="1"/>
</dbReference>
<dbReference type="AlphaFoldDB" id="A0A410MAV8"/>
<dbReference type="SUPFAM" id="SSF51556">
    <property type="entry name" value="Metallo-dependent hydrolases"/>
    <property type="match status" value="1"/>
</dbReference>
<sequence>MKVNQETMTKNIQIAIKELPADLVIKNAKVIDVFNLEILHTDVAIAGGRIVGLGKYEGKETFNAEGKFLAPSFIDGHVHIESSMVPPSKFAKVVLPHGVTTVITDPHEIGNVLGKAGIEFMIENSKKLPLDVLFMLPSCVPATPFENSGAKLTAEDLRPFLSHEQVLGLAEVMDYPSLKNASPSLLEKIVETRAQGGQIDGHLAGLDENAVNVYTSAGVKTDHECNTSEEALHRLRRGMYLMIREGSVAKDLNAILPVVNAHNLRRCLFCTDDKHIDDLIKEGSIDHHVRLAVKQGFDPLMAIQMATLNPAECYGLQQKGAIAPGYEADFLLFDDMKDLDITHVFKKGRLVARHGKFIEEDIETSQLPESIKGTVHLTKLTKASLAIPMNGTSKANIIQMYPNQLRTTHITEDVNVCKGHFLPSVGNDQLKIAVIERHHKTGNIGLGIIKGIGLQKGAIATTIAHDSHNIVAVGTNDDDILKAIGHLEEMGGGLAITENSTLLSSLPLPIAGLMSDRKSEQVDAGLKHIHETLYKQGFRGQFNPFLTLSFMTLPVIPSLKITDKGLFDVENSKHIKVSL</sequence>
<evidence type="ECO:0000313" key="12">
    <source>
        <dbReference type="Proteomes" id="UP000287756"/>
    </source>
</evidence>
<evidence type="ECO:0000256" key="8">
    <source>
        <dbReference type="HAMAP-Rule" id="MF_01518"/>
    </source>
</evidence>
<evidence type="ECO:0000256" key="7">
    <source>
        <dbReference type="ARBA" id="ARBA00069718"/>
    </source>
</evidence>
<accession>A0A410MAV8</accession>
<dbReference type="InterPro" id="IPR006679">
    <property type="entry name" value="Adenine_deam"/>
</dbReference>
<dbReference type="RefSeq" id="WP_128523883.1">
    <property type="nucleotide sequence ID" value="NZ_CP026118.1"/>
</dbReference>
<dbReference type="InterPro" id="IPR032466">
    <property type="entry name" value="Metal_Hydrolase"/>
</dbReference>
<evidence type="ECO:0000259" key="9">
    <source>
        <dbReference type="Pfam" id="PF01979"/>
    </source>
</evidence>
<evidence type="ECO:0000313" key="11">
    <source>
        <dbReference type="EMBL" id="QAS51818.1"/>
    </source>
</evidence>
<keyword evidence="4 8" id="KW-0378">Hydrolase</keyword>
<evidence type="ECO:0000256" key="1">
    <source>
        <dbReference type="ARBA" id="ARBA00001936"/>
    </source>
</evidence>
<evidence type="ECO:0000256" key="2">
    <source>
        <dbReference type="ARBA" id="ARBA00006773"/>
    </source>
</evidence>
<dbReference type="Gene3D" id="2.30.40.10">
    <property type="entry name" value="Urease, subunit C, domain 1"/>
    <property type="match status" value="1"/>
</dbReference>
<dbReference type="InterPro" id="IPR011059">
    <property type="entry name" value="Metal-dep_hydrolase_composite"/>
</dbReference>